<sequence>MNTTFNADINQKPNQGGLIMSGFGNYLLNFDLIYTYKPFKNKPILETSIVKNSDNKLGNLWYSIDF</sequence>
<evidence type="ECO:0000313" key="1">
    <source>
        <dbReference type="EMBL" id="VEU56789.1"/>
    </source>
</evidence>
<evidence type="ECO:0008006" key="3">
    <source>
        <dbReference type="Google" id="ProtNLM"/>
    </source>
</evidence>
<dbReference type="AlphaFoldDB" id="A0AB38W5Y3"/>
<evidence type="ECO:0000313" key="2">
    <source>
        <dbReference type="Proteomes" id="UP000289557"/>
    </source>
</evidence>
<proteinExistence type="predicted"/>
<name>A0AB38W5Y3_MYCPM</name>
<gene>
    <name evidence="1" type="ORF">NCTC10119_00041</name>
</gene>
<organism evidence="1 2">
    <name type="scientific">Mycoplasmoides pneumoniae</name>
    <name type="common">Mycoplasma pneumoniae</name>
    <dbReference type="NCBI Taxonomy" id="2104"/>
    <lineage>
        <taxon>Bacteria</taxon>
        <taxon>Bacillati</taxon>
        <taxon>Mycoplasmatota</taxon>
        <taxon>Mycoplasmoidales</taxon>
        <taxon>Mycoplasmoidaceae</taxon>
        <taxon>Mycoplasmoides</taxon>
    </lineage>
</organism>
<accession>A0AB38W5Y3</accession>
<dbReference type="Proteomes" id="UP000289557">
    <property type="component" value="Chromosome"/>
</dbReference>
<reference evidence="1 2" key="1">
    <citation type="submission" date="2019-01" db="EMBL/GenBank/DDBJ databases">
        <authorList>
            <consortium name="Pathogen Informatics"/>
        </authorList>
    </citation>
    <scope>NUCLEOTIDE SEQUENCE [LARGE SCALE GENOMIC DNA]</scope>
    <source>
        <strain evidence="1 2">NCTC10119</strain>
    </source>
</reference>
<dbReference type="EMBL" id="LR214945">
    <property type="protein sequence ID" value="VEU56789.1"/>
    <property type="molecule type" value="Genomic_DNA"/>
</dbReference>
<protein>
    <recommendedName>
        <fullName evidence="3">DUF31 domain-containing protein</fullName>
    </recommendedName>
</protein>